<organism evidence="5 6">
    <name type="scientific">Anaeramoeba flamelloides</name>
    <dbReference type="NCBI Taxonomy" id="1746091"/>
    <lineage>
        <taxon>Eukaryota</taxon>
        <taxon>Metamonada</taxon>
        <taxon>Anaeramoebidae</taxon>
        <taxon>Anaeramoeba</taxon>
    </lineage>
</organism>
<evidence type="ECO:0000313" key="6">
    <source>
        <dbReference type="Proteomes" id="UP001150062"/>
    </source>
</evidence>
<feature type="region of interest" description="Disordered" evidence="4">
    <location>
        <begin position="279"/>
        <end position="330"/>
    </location>
</feature>
<reference evidence="5" key="1">
    <citation type="submission" date="2022-08" db="EMBL/GenBank/DDBJ databases">
        <title>Novel sulfate-reducing endosymbionts in the free-living metamonad Anaeramoeba.</title>
        <authorList>
            <person name="Jerlstrom-Hultqvist J."/>
            <person name="Cepicka I."/>
            <person name="Gallot-Lavallee L."/>
            <person name="Salas-Leiva D."/>
            <person name="Curtis B.A."/>
            <person name="Zahonova K."/>
            <person name="Pipaliya S."/>
            <person name="Dacks J."/>
            <person name="Roger A.J."/>
        </authorList>
    </citation>
    <scope>NUCLEOTIDE SEQUENCE</scope>
    <source>
        <strain evidence="5">Schooner1</strain>
    </source>
</reference>
<evidence type="ECO:0000256" key="3">
    <source>
        <dbReference type="ARBA" id="ARBA00023242"/>
    </source>
</evidence>
<evidence type="ECO:0000256" key="1">
    <source>
        <dbReference type="ARBA" id="ARBA00004259"/>
    </source>
</evidence>
<evidence type="ECO:0000313" key="5">
    <source>
        <dbReference type="EMBL" id="KAJ6246093.1"/>
    </source>
</evidence>
<protein>
    <submittedName>
        <fullName evidence="5">Nuclear pore complex protein nup93</fullName>
    </submittedName>
</protein>
<dbReference type="Pfam" id="PF04097">
    <property type="entry name" value="Nic96"/>
    <property type="match status" value="2"/>
</dbReference>
<keyword evidence="3" id="KW-0539">Nucleus</keyword>
<dbReference type="EMBL" id="JAOAOG010000140">
    <property type="protein sequence ID" value="KAJ6246093.1"/>
    <property type="molecule type" value="Genomic_DNA"/>
</dbReference>
<gene>
    <name evidence="5" type="ORF">M0813_19853</name>
</gene>
<comment type="subcellular location">
    <subcellularLocation>
        <location evidence="1">Nucleus envelope</location>
    </subcellularLocation>
</comment>
<feature type="region of interest" description="Disordered" evidence="4">
    <location>
        <begin position="90"/>
        <end position="127"/>
    </location>
</feature>
<keyword evidence="6" id="KW-1185">Reference proteome</keyword>
<dbReference type="PANTHER" id="PTHR11225">
    <property type="entry name" value="NUCLEAR PORE COMPLEX PROTEIN NUP93 NUCLEOPORIN NUP93 DEAD EYE PROTEIN"/>
    <property type="match status" value="1"/>
</dbReference>
<dbReference type="InterPro" id="IPR007231">
    <property type="entry name" value="Nucleoporin_int_Nup93/Nic96"/>
</dbReference>
<sequence>MSFSTLFDQSEQLTRKLTGDVSHLQRSNIEQITKDCAQQIKTSYKPSRMNLSRIHRKGQYLLSKRGFDVDKLYREIDTLRVQKPKRKTISQSFYENAGKEKNKKEQEKENEKENEKEKEKEKSKSDQEIITHDLSIYLSELNNRAITKIEKTIEQSRKQDFILQTFEHADESWFDTKKKLFNLTFSKHTLGSEILNLGEELTTDMNNKSKNNWDDDDYFAFNSNDFNSNDLFGNNNDEEDNENKQYFSKLKKKKITLNSYLVRNKLVCYARGLIKLDSINSPNDTKNKNQEINSEGGKEKEKEKEDEKEKEKEKENSENEKEKEKTKKTKKNKKNISKIMYFCSKKIEKNITEIKKINSKTKKIIINEPFSKVQGELSEISDLWGLLIYYEKHLFLQKYFQTKKDIRQSFIIQEEPKVYEILIEGTKLFLQNTYQNLVYNQCYDHYPELDYQDMDFLDLIKLFLTIKFNVNNEDDWPEYLSDINQGYPFWAIVYYCLRCGNTDAIVSLFENIQTLHKKGILQNTIEIEIFHFFQNYQQNNERISREYKNHLSNQYKKQFRYSNDPYKKAVYNIIGRCEHNSVNPVVESIEDYLWFQLKLVDNISTRESSLSPDSFTYQALQKKIVEIGPHHWNNKGSHPLKYFRVLLITLQFEIAIAYLYSIKNFQIDAIHFAIILESLGLLRINFSKKHLLTKNSFQSPYQNQKQSSSSSSSSFLLSSSKKNKNDIGYKNSSLTNAYQHLSNNNKKKIGIDLKNNLLKKNIHSKYLFDFDMMIRQFTSSLISIADYLSNDDIRIIINYIKLFKKQKTRLSNLKELALKTKNFYLLFGKLQPNGKRKKSQLEVFLGENIMENLIKKTAIESENQGKPQDAIILFDLIGDHKSVIDLLAKQISYYLTDQSIERKEFIQLAHDITKRYAEKNIFSKLSNRRSTNNLQILLGLVQFFDLYFESSFKESLQQIQNLDLIPLKTDEIDRYVRKFNNLDEIIVRNFEKVLVAVMTILYRKYTNYEEKLKYSFDQSEFENKFQKIGEKANRLMLFSSLISLRMSTEVNSKLIRMQVLMK</sequence>
<comment type="caution">
    <text evidence="5">The sequence shown here is derived from an EMBL/GenBank/DDBJ whole genome shotgun (WGS) entry which is preliminary data.</text>
</comment>
<evidence type="ECO:0000256" key="4">
    <source>
        <dbReference type="SAM" id="MobiDB-lite"/>
    </source>
</evidence>
<name>A0ABQ8YNB8_9EUKA</name>
<feature type="compositionally biased region" description="Basic and acidic residues" evidence="4">
    <location>
        <begin position="296"/>
        <end position="325"/>
    </location>
</feature>
<dbReference type="Proteomes" id="UP001150062">
    <property type="component" value="Unassembled WGS sequence"/>
</dbReference>
<feature type="compositionally biased region" description="Basic and acidic residues" evidence="4">
    <location>
        <begin position="97"/>
        <end position="127"/>
    </location>
</feature>
<dbReference type="PANTHER" id="PTHR11225:SF4">
    <property type="entry name" value="NUCLEAR PORE COMPLEX PROTEIN NUP93"/>
    <property type="match status" value="1"/>
</dbReference>
<comment type="similarity">
    <text evidence="2">Belongs to the nucleoporin interacting component (NIC) family.</text>
</comment>
<evidence type="ECO:0000256" key="2">
    <source>
        <dbReference type="ARBA" id="ARBA00010186"/>
    </source>
</evidence>
<proteinExistence type="inferred from homology"/>
<accession>A0ABQ8YNB8</accession>